<comment type="caution">
    <text evidence="11">The sequence shown here is derived from an EMBL/GenBank/DDBJ whole genome shotgun (WGS) entry which is preliminary data.</text>
</comment>
<dbReference type="EMBL" id="QWEX01000002">
    <property type="protein sequence ID" value="RXV69744.1"/>
    <property type="molecule type" value="Genomic_DNA"/>
</dbReference>
<dbReference type="PIRSF" id="PIRSF000183">
    <property type="entry name" value="Alanine_dh"/>
    <property type="match status" value="1"/>
</dbReference>
<dbReference type="SMART" id="SM01003">
    <property type="entry name" value="AlaDh_PNT_N"/>
    <property type="match status" value="1"/>
</dbReference>
<name>A0A4V1PS38_9BURK</name>
<proteinExistence type="inferred from homology"/>
<keyword evidence="3 5" id="KW-0560">Oxidoreductase</keyword>
<dbReference type="AlphaFoldDB" id="A0A4V1PS38"/>
<dbReference type="NCBIfam" id="TIGR00518">
    <property type="entry name" value="alaDH"/>
    <property type="match status" value="1"/>
</dbReference>
<dbReference type="FunFam" id="3.40.50.720:FF:000049">
    <property type="entry name" value="Alanine dehydrogenase"/>
    <property type="match status" value="1"/>
</dbReference>
<evidence type="ECO:0000256" key="3">
    <source>
        <dbReference type="ARBA" id="ARBA00023002"/>
    </source>
</evidence>
<feature type="binding site" evidence="8">
    <location>
        <begin position="298"/>
        <end position="301"/>
    </location>
    <ligand>
        <name>NAD(+)</name>
        <dbReference type="ChEBI" id="CHEBI:57540"/>
    </ligand>
</feature>
<feature type="domain" description="Alanine dehydrogenase/pyridine nucleotide transhydrogenase N-terminal" evidence="10">
    <location>
        <begin position="4"/>
        <end position="137"/>
    </location>
</feature>
<evidence type="ECO:0000259" key="10">
    <source>
        <dbReference type="SMART" id="SM01003"/>
    </source>
</evidence>
<organism evidence="11 12">
    <name type="scientific">Burkholderia stabilis</name>
    <dbReference type="NCBI Taxonomy" id="95485"/>
    <lineage>
        <taxon>Bacteria</taxon>
        <taxon>Pseudomonadati</taxon>
        <taxon>Pseudomonadota</taxon>
        <taxon>Betaproteobacteria</taxon>
        <taxon>Burkholderiales</taxon>
        <taxon>Burkholderiaceae</taxon>
        <taxon>Burkholderia</taxon>
        <taxon>Burkholderia cepacia complex</taxon>
    </lineage>
</organism>
<dbReference type="PANTHER" id="PTHR42795:SF1">
    <property type="entry name" value="ALANINE DEHYDROGENASE"/>
    <property type="match status" value="1"/>
</dbReference>
<dbReference type="Proteomes" id="UP000289650">
    <property type="component" value="Unassembled WGS sequence"/>
</dbReference>
<evidence type="ECO:0000313" key="12">
    <source>
        <dbReference type="Proteomes" id="UP000289650"/>
    </source>
</evidence>
<sequence>MLIGVPKEIKNHEYRVGLTPASAHELTRHGHSVLVQRGAGTAIGLLDNDYTAAGASLCDGADEVFARADMIVKVKEPQPVECAMLRRGQILYTYLHLAPDPDQAAALVKSGAVCIAYETVTGPGGGLPLLAPMSEVAGRMSIQVAATHLESPRGGRGLLMAGVPGVPAAHVVVLGAGVVGTGALQMAVGLGARVTVLDTNVNRLRQLDLVFANRITTVCSNAHTIDEAVRDADVVIGGVLVPGASAPRLVTRDMIATMRTGAVVVDVAIDQGGCFETSHATTHADPTFVVDGVVHYCVANMPGAVARTSTFALNNATLGHALALADKGWKQAMTDDPHLRAGLNVCDGHITYEAVAQALGLPYVPAAGVLA</sequence>
<feature type="binding site" evidence="8">
    <location>
        <position position="134"/>
    </location>
    <ligand>
        <name>NAD(+)</name>
        <dbReference type="ChEBI" id="CHEBI:57540"/>
    </ligand>
</feature>
<dbReference type="InterPro" id="IPR008143">
    <property type="entry name" value="Ala_DH/PNT_CS2"/>
</dbReference>
<evidence type="ECO:0000259" key="9">
    <source>
        <dbReference type="SMART" id="SM01002"/>
    </source>
</evidence>
<dbReference type="GO" id="GO:0000286">
    <property type="term" value="F:alanine dehydrogenase activity"/>
    <property type="evidence" value="ECO:0007669"/>
    <property type="project" value="UniProtKB-UniRule"/>
</dbReference>
<keyword evidence="4 5" id="KW-0520">NAD</keyword>
<accession>A0A4V1PS38</accession>
<dbReference type="SMART" id="SM01002">
    <property type="entry name" value="AlaDh_PNT_C"/>
    <property type="match status" value="1"/>
</dbReference>
<dbReference type="SUPFAM" id="SSF51735">
    <property type="entry name" value="NAD(P)-binding Rossmann-fold domains"/>
    <property type="match status" value="1"/>
</dbReference>
<evidence type="ECO:0000256" key="7">
    <source>
        <dbReference type="PIRSR" id="PIRSR000183-2"/>
    </source>
</evidence>
<dbReference type="SUPFAM" id="SSF52283">
    <property type="entry name" value="Formate/glycerate dehydrogenase catalytic domain-like"/>
    <property type="match status" value="1"/>
</dbReference>
<dbReference type="OrthoDB" id="9804592at2"/>
<dbReference type="PANTHER" id="PTHR42795">
    <property type="entry name" value="ALANINE DEHYDROGENASE"/>
    <property type="match status" value="1"/>
</dbReference>
<dbReference type="InterPro" id="IPR036291">
    <property type="entry name" value="NAD(P)-bd_dom_sf"/>
</dbReference>
<evidence type="ECO:0000256" key="8">
    <source>
        <dbReference type="PIRSR" id="PIRSR000183-3"/>
    </source>
</evidence>
<feature type="binding site" evidence="7">
    <location>
        <position position="15"/>
    </location>
    <ligand>
        <name>substrate</name>
    </ligand>
</feature>
<reference evidence="11 12" key="1">
    <citation type="submission" date="2018-08" db="EMBL/GenBank/DDBJ databases">
        <title>Mountain-cultivated ginseng endophyte, Burkholderia stabilis and its activity against ginseng root rot disease.</title>
        <authorList>
            <person name="Tapan Kumar M."/>
            <person name="Bae H."/>
            <person name="Shanmugam G."/>
            <person name="Jeon J."/>
        </authorList>
    </citation>
    <scope>NUCLEOTIDE SEQUENCE [LARGE SCALE GENOMIC DNA]</scope>
    <source>
        <strain evidence="11 12">EB159</strain>
    </source>
</reference>
<dbReference type="Pfam" id="PF01262">
    <property type="entry name" value="AlaDh_PNT_C"/>
    <property type="match status" value="1"/>
</dbReference>
<dbReference type="GO" id="GO:0000166">
    <property type="term" value="F:nucleotide binding"/>
    <property type="evidence" value="ECO:0007669"/>
    <property type="project" value="UniProtKB-KW"/>
</dbReference>
<dbReference type="GO" id="GO:0005886">
    <property type="term" value="C:plasma membrane"/>
    <property type="evidence" value="ECO:0007669"/>
    <property type="project" value="TreeGrafter"/>
</dbReference>
<comment type="catalytic activity">
    <reaction evidence="5">
        <text>L-alanine + NAD(+) + H2O = pyruvate + NH4(+) + NADH + H(+)</text>
        <dbReference type="Rhea" id="RHEA:18405"/>
        <dbReference type="ChEBI" id="CHEBI:15361"/>
        <dbReference type="ChEBI" id="CHEBI:15377"/>
        <dbReference type="ChEBI" id="CHEBI:15378"/>
        <dbReference type="ChEBI" id="CHEBI:28938"/>
        <dbReference type="ChEBI" id="CHEBI:57540"/>
        <dbReference type="ChEBI" id="CHEBI:57945"/>
        <dbReference type="ChEBI" id="CHEBI:57972"/>
        <dbReference type="EC" id="1.4.1.1"/>
    </reaction>
</comment>
<dbReference type="RefSeq" id="WP_129517233.1">
    <property type="nucleotide sequence ID" value="NZ_QWEX01000002.1"/>
</dbReference>
<evidence type="ECO:0000256" key="6">
    <source>
        <dbReference type="PIRSR" id="PIRSR000183-1"/>
    </source>
</evidence>
<feature type="binding site" evidence="8">
    <location>
        <position position="220"/>
    </location>
    <ligand>
        <name>NAD(+)</name>
        <dbReference type="ChEBI" id="CHEBI:57540"/>
    </ligand>
</feature>
<comment type="similarity">
    <text evidence="1 5">Belongs to the AlaDH/PNT family.</text>
</comment>
<evidence type="ECO:0000256" key="1">
    <source>
        <dbReference type="ARBA" id="ARBA00005689"/>
    </source>
</evidence>
<evidence type="ECO:0000256" key="5">
    <source>
        <dbReference type="PIRNR" id="PIRNR000183"/>
    </source>
</evidence>
<feature type="active site" description="Proton donor/acceptor" evidence="6">
    <location>
        <position position="96"/>
    </location>
</feature>
<dbReference type="Gene3D" id="3.40.50.720">
    <property type="entry name" value="NAD(P)-binding Rossmann-like Domain"/>
    <property type="match status" value="2"/>
</dbReference>
<feature type="binding site" evidence="8">
    <location>
        <begin position="267"/>
        <end position="270"/>
    </location>
    <ligand>
        <name>NAD(+)</name>
        <dbReference type="ChEBI" id="CHEBI:57540"/>
    </ligand>
</feature>
<feature type="binding site" evidence="8">
    <location>
        <position position="198"/>
    </location>
    <ligand>
        <name>NAD(+)</name>
        <dbReference type="ChEBI" id="CHEBI:57540"/>
    </ligand>
</feature>
<feature type="domain" description="Alanine dehydrogenase/pyridine nucleotide transhydrogenase NAD(H)-binding" evidence="9">
    <location>
        <begin position="149"/>
        <end position="297"/>
    </location>
</feature>
<dbReference type="CDD" id="cd05305">
    <property type="entry name" value="L-AlaDH"/>
    <property type="match status" value="1"/>
</dbReference>
<dbReference type="InterPro" id="IPR007698">
    <property type="entry name" value="AlaDH/PNT_NAD(H)-bd"/>
</dbReference>
<feature type="binding site" evidence="7">
    <location>
        <position position="75"/>
    </location>
    <ligand>
        <name>substrate</name>
    </ligand>
</feature>
<dbReference type="EC" id="1.4.1.1" evidence="2 5"/>
<feature type="binding site" evidence="8">
    <location>
        <begin position="239"/>
        <end position="240"/>
    </location>
    <ligand>
        <name>NAD(+)</name>
        <dbReference type="ChEBI" id="CHEBI:57540"/>
    </ligand>
</feature>
<protein>
    <recommendedName>
        <fullName evidence="2 5">Alanine dehydrogenase</fullName>
        <ecNumber evidence="2 5">1.4.1.1</ecNumber>
    </recommendedName>
</protein>
<feature type="active site" description="Proton donor/acceptor" evidence="6">
    <location>
        <position position="270"/>
    </location>
</feature>
<dbReference type="InterPro" id="IPR007886">
    <property type="entry name" value="AlaDH/PNT_N"/>
</dbReference>
<evidence type="ECO:0000256" key="4">
    <source>
        <dbReference type="ARBA" id="ARBA00023027"/>
    </source>
</evidence>
<keyword evidence="8" id="KW-0547">Nucleotide-binding</keyword>
<dbReference type="GO" id="GO:0042853">
    <property type="term" value="P:L-alanine catabolic process"/>
    <property type="evidence" value="ECO:0007669"/>
    <property type="project" value="InterPro"/>
</dbReference>
<feature type="binding site" evidence="8">
    <location>
        <position position="203"/>
    </location>
    <ligand>
        <name>NAD(+)</name>
        <dbReference type="ChEBI" id="CHEBI:57540"/>
    </ligand>
</feature>
<dbReference type="InterPro" id="IPR008141">
    <property type="entry name" value="Ala_DH"/>
</dbReference>
<evidence type="ECO:0000313" key="11">
    <source>
        <dbReference type="EMBL" id="RXV69744.1"/>
    </source>
</evidence>
<dbReference type="Pfam" id="PF05222">
    <property type="entry name" value="AlaDh_PNT_N"/>
    <property type="match status" value="1"/>
</dbReference>
<dbReference type="PROSITE" id="PS00837">
    <property type="entry name" value="ALADH_PNT_2"/>
    <property type="match status" value="1"/>
</dbReference>
<evidence type="ECO:0000256" key="2">
    <source>
        <dbReference type="ARBA" id="ARBA00012897"/>
    </source>
</evidence>
<gene>
    <name evidence="11" type="primary">ald</name>
    <name evidence="11" type="ORF">D1006_32510</name>
</gene>